<organism evidence="7">
    <name type="scientific">Hydra vulgaris</name>
    <name type="common">Hydra</name>
    <name type="synonym">Hydra attenuata</name>
    <dbReference type="NCBI Taxonomy" id="6087"/>
    <lineage>
        <taxon>Eukaryota</taxon>
        <taxon>Metazoa</taxon>
        <taxon>Cnidaria</taxon>
        <taxon>Hydrozoa</taxon>
        <taxon>Hydroidolina</taxon>
        <taxon>Anthoathecata</taxon>
        <taxon>Aplanulata</taxon>
        <taxon>Hydridae</taxon>
        <taxon>Hydra</taxon>
    </lineage>
</organism>
<evidence type="ECO:0000256" key="3">
    <source>
        <dbReference type="ARBA" id="ARBA00004370"/>
    </source>
</evidence>
<evidence type="ECO:0000256" key="2">
    <source>
        <dbReference type="ARBA" id="ARBA00004240"/>
    </source>
</evidence>
<dbReference type="GO" id="GO:0016020">
    <property type="term" value="C:membrane"/>
    <property type="evidence" value="ECO:0007669"/>
    <property type="project" value="UniProtKB-SubCell"/>
</dbReference>
<dbReference type="OrthoDB" id="5086500at2759"/>
<gene>
    <name evidence="7" type="primary">SERAC1</name>
</gene>
<keyword evidence="5" id="KW-0496">Mitochondrion</keyword>
<dbReference type="GO" id="GO:0005739">
    <property type="term" value="C:mitochondrion"/>
    <property type="evidence" value="ECO:0007669"/>
    <property type="project" value="UniProtKB-SubCell"/>
</dbReference>
<feature type="non-terminal residue" evidence="7">
    <location>
        <position position="1"/>
    </location>
</feature>
<dbReference type="InterPro" id="IPR052374">
    <property type="entry name" value="SERAC1"/>
</dbReference>
<evidence type="ECO:0000256" key="5">
    <source>
        <dbReference type="ARBA" id="ARBA00023128"/>
    </source>
</evidence>
<reference evidence="7" key="1">
    <citation type="journal article" date="2013" name="Genome Biol. Evol.">
        <title>Punctuated emergences of genetic and phenotypic innovations in eumetazoan, bilaterian, euteleostome, and hominidae ancestors.</title>
        <authorList>
            <person name="Wenger Y."/>
            <person name="Galliot B."/>
        </authorList>
    </citation>
    <scope>NUCLEOTIDE SEQUENCE</scope>
    <source>
        <tissue evidence="7">Whole animals</tissue>
    </source>
</reference>
<proteinExistence type="evidence at transcript level"/>
<comment type="subcellular location">
    <subcellularLocation>
        <location evidence="2">Endoplasmic reticulum</location>
    </subcellularLocation>
    <subcellularLocation>
        <location evidence="3">Membrane</location>
    </subcellularLocation>
    <subcellularLocation>
        <location evidence="1">Mitochondrion</location>
    </subcellularLocation>
</comment>
<dbReference type="InterPro" id="IPR029058">
    <property type="entry name" value="AB_hydrolase_fold"/>
</dbReference>
<evidence type="ECO:0000313" key="7">
    <source>
        <dbReference type="EMBL" id="CDG68013.1"/>
    </source>
</evidence>
<name>T2M6V8_HYDVU</name>
<sequence>KNMFTQKLKTSCKYISIGFGFFSSYITYNYQNTIGKCITETLPENFNYIQKWMQWKTKSTLTATEIYMLHLCHVLSNSPMFHRYHMTSLLIYLASSEHKLLQEISLKLLSVVQFPDEIDVDIYVKKCSNDILVGLARSKELNLKWFLPFAASNNNSVPNNKKNTLDIVSSILEDIRCSTHFPETNCSIWLHNRIAGEVLPEDPIPNIMADFCTERDNVEINKRSSDAQYDLLILKYLDVLRKYSNNESVSKNRRLSKNIIAAVKSIIADCKDDNKVLFICGSIIANLAVNLPNRNEIIQQNLIAVFAHWRVTENLMLNAIADRVLFNLDYNFEKSYLSDGVYICHPNYRSSEKRSSDIIFIHGINGSPFYTWRLNDSVVKNSDTCWPKDWLSLDHPTSRIFCIHYESYLTDWMLACPYDKSKYSLDEKAISILAKLKKCGVGDNPIVWVCHSMGGLIVKKLLLSLENKVLDQSILQVTKGIMFYSVPHLGSPIATRCEKARYILFPSIEVNELSENSAKLRSTHSRFLQLIKNYSINCTDLCEVNSLPLPYLKINAVVVPRHSCDVGYGRFVLLDANHQDICKPHSKTDPRYLEVNSLISKVLIKNEFKNNK</sequence>
<dbReference type="Gene3D" id="3.40.50.1820">
    <property type="entry name" value="alpha/beta hydrolase"/>
    <property type="match status" value="1"/>
</dbReference>
<dbReference type="PANTHER" id="PTHR48182:SF2">
    <property type="entry name" value="PROTEIN SERAC1"/>
    <property type="match status" value="1"/>
</dbReference>
<dbReference type="EMBL" id="HAAD01001781">
    <property type="protein sequence ID" value="CDG68013.1"/>
    <property type="molecule type" value="mRNA"/>
</dbReference>
<dbReference type="GO" id="GO:0005783">
    <property type="term" value="C:endoplasmic reticulum"/>
    <property type="evidence" value="ECO:0007669"/>
    <property type="project" value="UniProtKB-SubCell"/>
</dbReference>
<evidence type="ECO:0000256" key="1">
    <source>
        <dbReference type="ARBA" id="ARBA00004173"/>
    </source>
</evidence>
<evidence type="ECO:0000256" key="4">
    <source>
        <dbReference type="ARBA" id="ARBA00022824"/>
    </source>
</evidence>
<evidence type="ECO:0000256" key="6">
    <source>
        <dbReference type="ARBA" id="ARBA00023136"/>
    </source>
</evidence>
<keyword evidence="6" id="KW-0472">Membrane</keyword>
<dbReference type="AlphaFoldDB" id="T2M6V8"/>
<protein>
    <submittedName>
        <fullName evidence="7">Protein SERAC1</fullName>
    </submittedName>
</protein>
<accession>T2M6V8</accession>
<dbReference type="PANTHER" id="PTHR48182">
    <property type="entry name" value="PROTEIN SERAC1"/>
    <property type="match status" value="1"/>
</dbReference>
<keyword evidence="4" id="KW-0256">Endoplasmic reticulum</keyword>
<dbReference type="SUPFAM" id="SSF53474">
    <property type="entry name" value="alpha/beta-Hydrolases"/>
    <property type="match status" value="1"/>
</dbReference>